<name>A0A0D3JZJ8_EMIH1</name>
<sequence length="155" mass="16348">MITAVTLDADAPRMVVADENGILKVYNVDAEGATVTCTTAVHTSASVWLLHVSGHALLGASWYEQSPPTPAYEEGDMPPPPGPVEAMHASLSVWDLRVAESKPVGDLPIRQDATVIALGYDEGRVVSIQPACAVSWRPKSTAWLDGSLLTAVAAE</sequence>
<dbReference type="RefSeq" id="XP_005781362.1">
    <property type="nucleotide sequence ID" value="XM_005781305.1"/>
</dbReference>
<dbReference type="PaxDb" id="2903-EOD28933"/>
<dbReference type="AlphaFoldDB" id="A0A0D3JZJ8"/>
<evidence type="ECO:0000313" key="1">
    <source>
        <dbReference type="EnsemblProtists" id="EOD28933"/>
    </source>
</evidence>
<evidence type="ECO:0000313" key="2">
    <source>
        <dbReference type="Proteomes" id="UP000013827"/>
    </source>
</evidence>
<protein>
    <recommendedName>
        <fullName evidence="3">Anaphase-promoting complex subunit 4 WD40 domain-containing protein</fullName>
    </recommendedName>
</protein>
<keyword evidence="2" id="KW-1185">Reference proteome</keyword>
<dbReference type="SUPFAM" id="SSF101908">
    <property type="entry name" value="Putative isomerase YbhE"/>
    <property type="match status" value="1"/>
</dbReference>
<evidence type="ECO:0008006" key="3">
    <source>
        <dbReference type="Google" id="ProtNLM"/>
    </source>
</evidence>
<dbReference type="KEGG" id="ehx:EMIHUDRAFT_373617"/>
<reference evidence="2" key="1">
    <citation type="journal article" date="2013" name="Nature">
        <title>Pan genome of the phytoplankton Emiliania underpins its global distribution.</title>
        <authorList>
            <person name="Read B.A."/>
            <person name="Kegel J."/>
            <person name="Klute M.J."/>
            <person name="Kuo A."/>
            <person name="Lefebvre S.C."/>
            <person name="Maumus F."/>
            <person name="Mayer C."/>
            <person name="Miller J."/>
            <person name="Monier A."/>
            <person name="Salamov A."/>
            <person name="Young J."/>
            <person name="Aguilar M."/>
            <person name="Claverie J.M."/>
            <person name="Frickenhaus S."/>
            <person name="Gonzalez K."/>
            <person name="Herman E.K."/>
            <person name="Lin Y.C."/>
            <person name="Napier J."/>
            <person name="Ogata H."/>
            <person name="Sarno A.F."/>
            <person name="Shmutz J."/>
            <person name="Schroeder D."/>
            <person name="de Vargas C."/>
            <person name="Verret F."/>
            <person name="von Dassow P."/>
            <person name="Valentin K."/>
            <person name="Van de Peer Y."/>
            <person name="Wheeler G."/>
            <person name="Dacks J.B."/>
            <person name="Delwiche C.F."/>
            <person name="Dyhrman S.T."/>
            <person name="Glockner G."/>
            <person name="John U."/>
            <person name="Richards T."/>
            <person name="Worden A.Z."/>
            <person name="Zhang X."/>
            <person name="Grigoriev I.V."/>
            <person name="Allen A.E."/>
            <person name="Bidle K."/>
            <person name="Borodovsky M."/>
            <person name="Bowler C."/>
            <person name="Brownlee C."/>
            <person name="Cock J.M."/>
            <person name="Elias M."/>
            <person name="Gladyshev V.N."/>
            <person name="Groth M."/>
            <person name="Guda C."/>
            <person name="Hadaegh A."/>
            <person name="Iglesias-Rodriguez M.D."/>
            <person name="Jenkins J."/>
            <person name="Jones B.M."/>
            <person name="Lawson T."/>
            <person name="Leese F."/>
            <person name="Lindquist E."/>
            <person name="Lobanov A."/>
            <person name="Lomsadze A."/>
            <person name="Malik S.B."/>
            <person name="Marsh M.E."/>
            <person name="Mackinder L."/>
            <person name="Mock T."/>
            <person name="Mueller-Roeber B."/>
            <person name="Pagarete A."/>
            <person name="Parker M."/>
            <person name="Probert I."/>
            <person name="Quesneville H."/>
            <person name="Raines C."/>
            <person name="Rensing S.A."/>
            <person name="Riano-Pachon D.M."/>
            <person name="Richier S."/>
            <person name="Rokitta S."/>
            <person name="Shiraiwa Y."/>
            <person name="Soanes D.M."/>
            <person name="van der Giezen M."/>
            <person name="Wahlund T.M."/>
            <person name="Williams B."/>
            <person name="Wilson W."/>
            <person name="Wolfe G."/>
            <person name="Wurch L.L."/>
        </authorList>
    </citation>
    <scope>NUCLEOTIDE SEQUENCE</scope>
</reference>
<dbReference type="Proteomes" id="UP000013827">
    <property type="component" value="Unassembled WGS sequence"/>
</dbReference>
<dbReference type="GeneID" id="17274479"/>
<dbReference type="EnsemblProtists" id="EOD28933">
    <property type="protein sequence ID" value="EOD28933"/>
    <property type="gene ID" value="EMIHUDRAFT_373617"/>
</dbReference>
<proteinExistence type="predicted"/>
<dbReference type="HOGENOM" id="CLU_1698819_0_0_1"/>
<organism evidence="1 2">
    <name type="scientific">Emiliania huxleyi (strain CCMP1516)</name>
    <dbReference type="NCBI Taxonomy" id="280463"/>
    <lineage>
        <taxon>Eukaryota</taxon>
        <taxon>Haptista</taxon>
        <taxon>Haptophyta</taxon>
        <taxon>Prymnesiophyceae</taxon>
        <taxon>Isochrysidales</taxon>
        <taxon>Noelaerhabdaceae</taxon>
        <taxon>Emiliania</taxon>
    </lineage>
</organism>
<reference evidence="1" key="2">
    <citation type="submission" date="2024-10" db="UniProtKB">
        <authorList>
            <consortium name="EnsemblProtists"/>
        </authorList>
    </citation>
    <scope>IDENTIFICATION</scope>
</reference>
<accession>A0A0D3JZJ8</accession>